<name>A0A1I0UYR6_9FIRM</name>
<evidence type="ECO:0000313" key="3">
    <source>
        <dbReference type="Proteomes" id="UP000198838"/>
    </source>
</evidence>
<dbReference type="InterPro" id="IPR045723">
    <property type="entry name" value="DUF6077"/>
</dbReference>
<feature type="transmembrane region" description="Helical" evidence="1">
    <location>
        <begin position="283"/>
        <end position="312"/>
    </location>
</feature>
<organism evidence="2 3">
    <name type="scientific">Acetitomaculum ruminis DSM 5522</name>
    <dbReference type="NCBI Taxonomy" id="1120918"/>
    <lineage>
        <taxon>Bacteria</taxon>
        <taxon>Bacillati</taxon>
        <taxon>Bacillota</taxon>
        <taxon>Clostridia</taxon>
        <taxon>Lachnospirales</taxon>
        <taxon>Lachnospiraceae</taxon>
        <taxon>Acetitomaculum</taxon>
    </lineage>
</organism>
<feature type="transmembrane region" description="Helical" evidence="1">
    <location>
        <begin position="6"/>
        <end position="28"/>
    </location>
</feature>
<reference evidence="2 3" key="1">
    <citation type="submission" date="2016-10" db="EMBL/GenBank/DDBJ databases">
        <authorList>
            <person name="de Groot N.N."/>
        </authorList>
    </citation>
    <scope>NUCLEOTIDE SEQUENCE [LARGE SCALE GENOMIC DNA]</scope>
    <source>
        <strain evidence="2 3">DSM 5522</strain>
    </source>
</reference>
<feature type="transmembrane region" description="Helical" evidence="1">
    <location>
        <begin position="61"/>
        <end position="86"/>
    </location>
</feature>
<protein>
    <recommendedName>
        <fullName evidence="4">Dolichyl-phosphate-mannose-protein mannosyltransferase</fullName>
    </recommendedName>
</protein>
<keyword evidence="3" id="KW-1185">Reference proteome</keyword>
<evidence type="ECO:0000313" key="2">
    <source>
        <dbReference type="EMBL" id="SFA68937.1"/>
    </source>
</evidence>
<dbReference type="OrthoDB" id="1827913at2"/>
<keyword evidence="1" id="KW-0812">Transmembrane</keyword>
<dbReference type="EMBL" id="FOJY01000001">
    <property type="protein sequence ID" value="SFA68937.1"/>
    <property type="molecule type" value="Genomic_DNA"/>
</dbReference>
<evidence type="ECO:0000256" key="1">
    <source>
        <dbReference type="SAM" id="Phobius"/>
    </source>
</evidence>
<dbReference type="RefSeq" id="WP_092869764.1">
    <property type="nucleotide sequence ID" value="NZ_FOJY01000001.1"/>
</dbReference>
<gene>
    <name evidence="2" type="ORF">SAMN05216249_10139</name>
</gene>
<evidence type="ECO:0008006" key="4">
    <source>
        <dbReference type="Google" id="ProtNLM"/>
    </source>
</evidence>
<feature type="transmembrane region" description="Helical" evidence="1">
    <location>
        <begin position="35"/>
        <end position="55"/>
    </location>
</feature>
<keyword evidence="1" id="KW-1133">Transmembrane helix</keyword>
<feature type="transmembrane region" description="Helical" evidence="1">
    <location>
        <begin position="223"/>
        <end position="240"/>
    </location>
</feature>
<proteinExistence type="predicted"/>
<dbReference type="Pfam" id="PF19554">
    <property type="entry name" value="DUF6077"/>
    <property type="match status" value="1"/>
</dbReference>
<accession>A0A1I0UYR6</accession>
<feature type="transmembrane region" description="Helical" evidence="1">
    <location>
        <begin position="324"/>
        <end position="345"/>
    </location>
</feature>
<sequence>MYIFIAFFMIILYCFLYYMVGSLADYFLKLEQKGIMLKTVIGFFTYNMIFAIFAIPVKCLLLPLSTLTLIWVLVLAFLLLQFIIFLRKTAFNDLKKAIESFNENKLLFCIFFILIGLQVMILNFCDASNAIWDEAYYIGTVSTDVYTNTINQFNPETGYILKSLDAEYMFECYQNHSSVMCQIFKIPALIEVKTVMTSIIVFIYNFIFFNIGKHLFRKDLKKINVFLALLFLINIFSYNLYTASEFFVFRTWEGKTICAVLTFNIFIYYFMKYIKNFHDRKAVISSLLCGFGGMAINMSGIFLLPVLLFALYFPFVIKKRSVKVFLDMVILMIPPVLFMAGYLAFTHFFTITIG</sequence>
<dbReference type="AlphaFoldDB" id="A0A1I0UYR6"/>
<keyword evidence="1" id="KW-0472">Membrane</keyword>
<feature type="transmembrane region" description="Helical" evidence="1">
    <location>
        <begin position="252"/>
        <end position="271"/>
    </location>
</feature>
<dbReference type="Proteomes" id="UP000198838">
    <property type="component" value="Unassembled WGS sequence"/>
</dbReference>
<feature type="transmembrane region" description="Helical" evidence="1">
    <location>
        <begin position="194"/>
        <end position="211"/>
    </location>
</feature>
<feature type="transmembrane region" description="Helical" evidence="1">
    <location>
        <begin position="106"/>
        <end position="124"/>
    </location>
</feature>
<dbReference type="STRING" id="1120918.SAMN05216249_10139"/>